<dbReference type="Proteomes" id="UP000613113">
    <property type="component" value="Unassembled WGS sequence"/>
</dbReference>
<dbReference type="InterPro" id="IPR006311">
    <property type="entry name" value="TAT_signal"/>
</dbReference>
<evidence type="ECO:0000256" key="3">
    <source>
        <dbReference type="ARBA" id="ARBA00023004"/>
    </source>
</evidence>
<sequence>MSRRQFLLSGGVTIALIGLGSLPGMVQAAQLLKASYPRQKIGSLPALKTGVPLDFNYPYPDVRNILVKLGVEAGGGVGVQKDIVAFNQQCTHMGGPLDGTYKQEHQVLGPCPLHLTVFDLTHHGMVTSGHATESLPQIVLEIQDDDIYAVGVMGLVYGYSAMTSQRTV</sequence>
<reference evidence="6 7" key="1">
    <citation type="submission" date="2020-08" db="EMBL/GenBank/DDBJ databases">
        <title>Novel species isolated from subtropical streams in China.</title>
        <authorList>
            <person name="Lu H."/>
        </authorList>
    </citation>
    <scope>NUCLEOTIDE SEQUENCE [LARGE SCALE GENOMIC DNA]</scope>
    <source>
        <strain evidence="6 7">FT31W</strain>
    </source>
</reference>
<evidence type="ECO:0000256" key="1">
    <source>
        <dbReference type="ARBA" id="ARBA00022714"/>
    </source>
</evidence>
<dbReference type="GO" id="GO:0050611">
    <property type="term" value="F:arsenate reductase (azurin) activity"/>
    <property type="evidence" value="ECO:0007669"/>
    <property type="project" value="UniProtKB-EC"/>
</dbReference>
<name>A0ABR6YJN0_9BURK</name>
<keyword evidence="4" id="KW-0411">Iron-sulfur</keyword>
<keyword evidence="1" id="KW-0001">2Fe-2S</keyword>
<dbReference type="InterPro" id="IPR017941">
    <property type="entry name" value="Rieske_2Fe-2S"/>
</dbReference>
<protein>
    <submittedName>
        <fullName evidence="6">Arsenate reductase (Azurin) small subunit</fullName>
        <ecNumber evidence="6">1.20.9.1</ecNumber>
    </submittedName>
</protein>
<dbReference type="InterPro" id="IPR036922">
    <property type="entry name" value="Rieske_2Fe-2S_sf"/>
</dbReference>
<accession>A0ABR6YJN0</accession>
<organism evidence="6 7">
    <name type="scientific">Undibacterium griseum</name>
    <dbReference type="NCBI Taxonomy" id="2762295"/>
    <lineage>
        <taxon>Bacteria</taxon>
        <taxon>Pseudomonadati</taxon>
        <taxon>Pseudomonadota</taxon>
        <taxon>Betaproteobacteria</taxon>
        <taxon>Burkholderiales</taxon>
        <taxon>Oxalobacteraceae</taxon>
        <taxon>Undibacterium</taxon>
    </lineage>
</organism>
<gene>
    <name evidence="6" type="ORF">H8K27_03130</name>
</gene>
<comment type="caution">
    <text evidence="6">The sequence shown here is derived from an EMBL/GenBank/DDBJ whole genome shotgun (WGS) entry which is preliminary data.</text>
</comment>
<proteinExistence type="predicted"/>
<dbReference type="EC" id="1.20.9.1" evidence="6"/>
<keyword evidence="3" id="KW-0408">Iron</keyword>
<dbReference type="Pfam" id="PF00355">
    <property type="entry name" value="Rieske"/>
    <property type="match status" value="1"/>
</dbReference>
<dbReference type="PROSITE" id="PS51296">
    <property type="entry name" value="RIESKE"/>
    <property type="match status" value="1"/>
</dbReference>
<evidence type="ECO:0000256" key="4">
    <source>
        <dbReference type="ARBA" id="ARBA00023014"/>
    </source>
</evidence>
<feature type="domain" description="Rieske" evidence="5">
    <location>
        <begin position="50"/>
        <end position="149"/>
    </location>
</feature>
<dbReference type="EMBL" id="JACOGC010000001">
    <property type="protein sequence ID" value="MBC3884115.1"/>
    <property type="molecule type" value="Genomic_DNA"/>
</dbReference>
<dbReference type="NCBIfam" id="TIGR02694">
    <property type="entry name" value="arsenite_ox_S"/>
    <property type="match status" value="1"/>
</dbReference>
<dbReference type="PROSITE" id="PS51318">
    <property type="entry name" value="TAT"/>
    <property type="match status" value="1"/>
</dbReference>
<evidence type="ECO:0000259" key="5">
    <source>
        <dbReference type="PROSITE" id="PS51296"/>
    </source>
</evidence>
<evidence type="ECO:0000313" key="7">
    <source>
        <dbReference type="Proteomes" id="UP000613113"/>
    </source>
</evidence>
<evidence type="ECO:0000256" key="2">
    <source>
        <dbReference type="ARBA" id="ARBA00022723"/>
    </source>
</evidence>
<keyword evidence="2" id="KW-0479">Metal-binding</keyword>
<dbReference type="SUPFAM" id="SSF50022">
    <property type="entry name" value="ISP domain"/>
    <property type="match status" value="1"/>
</dbReference>
<evidence type="ECO:0000313" key="6">
    <source>
        <dbReference type="EMBL" id="MBC3884115.1"/>
    </source>
</evidence>
<dbReference type="Gene3D" id="2.102.10.10">
    <property type="entry name" value="Rieske [2Fe-2S] iron-sulphur domain"/>
    <property type="match status" value="1"/>
</dbReference>
<dbReference type="InterPro" id="IPR014067">
    <property type="entry name" value="AioB/IdrB_ssu"/>
</dbReference>
<keyword evidence="6" id="KW-0560">Oxidoreductase</keyword>
<keyword evidence="7" id="KW-1185">Reference proteome</keyword>